<dbReference type="Proteomes" id="UP000263232">
    <property type="component" value="Chromosome"/>
</dbReference>
<evidence type="ECO:0000256" key="1">
    <source>
        <dbReference type="SAM" id="Phobius"/>
    </source>
</evidence>
<dbReference type="RefSeq" id="WP_118990161.1">
    <property type="nucleotide sequence ID" value="NZ_CP023434.1"/>
</dbReference>
<gene>
    <name evidence="2" type="ORF">CL176_03930</name>
</gene>
<reference evidence="2 3" key="1">
    <citation type="submission" date="2017-09" db="EMBL/GenBank/DDBJ databases">
        <title>Complete genome sequence of Oxytococcus suis strain ZY16052.</title>
        <authorList>
            <person name="Li F."/>
        </authorList>
    </citation>
    <scope>NUCLEOTIDE SEQUENCE [LARGE SCALE GENOMIC DNA]</scope>
    <source>
        <strain evidence="2 3">ZY16052</strain>
    </source>
</reference>
<evidence type="ECO:0008006" key="4">
    <source>
        <dbReference type="Google" id="ProtNLM"/>
    </source>
</evidence>
<feature type="transmembrane region" description="Helical" evidence="1">
    <location>
        <begin position="162"/>
        <end position="180"/>
    </location>
</feature>
<sequence>MFLERLNAGHALTVFALFFGSVGLGFAVVGDSQYVLIAFIISSMALFFNERFQKGLKQSDSQFIFGDNLRNLAENLIYGVLPAALLVRLTYTTLWGVIVAALYILAVGMRLSFFNGVAQMEEEDKLSPASPAGYTKGLPLEVGMLVIAVISLLGYVISPMAFGIMLAIVLMILGVAYVFNQDIPSVPKNLQLPIAIALLVLVLVYIFLGSFIPAYAA</sequence>
<dbReference type="KEGG" id="abae:CL176_03930"/>
<dbReference type="OrthoDB" id="2139692at2"/>
<evidence type="ECO:0000313" key="2">
    <source>
        <dbReference type="EMBL" id="AXY25248.1"/>
    </source>
</evidence>
<keyword evidence="3" id="KW-1185">Reference proteome</keyword>
<feature type="transmembrane region" description="Helical" evidence="1">
    <location>
        <begin position="34"/>
        <end position="52"/>
    </location>
</feature>
<organism evidence="2 3">
    <name type="scientific">Suicoccus acidiformans</name>
    <dbReference type="NCBI Taxonomy" id="2036206"/>
    <lineage>
        <taxon>Bacteria</taxon>
        <taxon>Bacillati</taxon>
        <taxon>Bacillota</taxon>
        <taxon>Bacilli</taxon>
        <taxon>Lactobacillales</taxon>
        <taxon>Aerococcaceae</taxon>
        <taxon>Suicoccus</taxon>
    </lineage>
</organism>
<keyword evidence="1" id="KW-0812">Transmembrane</keyword>
<evidence type="ECO:0000313" key="3">
    <source>
        <dbReference type="Proteomes" id="UP000263232"/>
    </source>
</evidence>
<feature type="transmembrane region" description="Helical" evidence="1">
    <location>
        <begin position="7"/>
        <end position="28"/>
    </location>
</feature>
<accession>A0A347WJJ1</accession>
<name>A0A347WJJ1_9LACT</name>
<proteinExistence type="predicted"/>
<feature type="transmembrane region" description="Helical" evidence="1">
    <location>
        <begin position="138"/>
        <end position="156"/>
    </location>
</feature>
<feature type="transmembrane region" description="Helical" evidence="1">
    <location>
        <begin position="192"/>
        <end position="216"/>
    </location>
</feature>
<keyword evidence="1" id="KW-1133">Transmembrane helix</keyword>
<protein>
    <recommendedName>
        <fullName evidence="4">CDP-diacylglycerol--serine O-phosphatidyltransferase</fullName>
    </recommendedName>
</protein>
<dbReference type="AlphaFoldDB" id="A0A347WJJ1"/>
<keyword evidence="1" id="KW-0472">Membrane</keyword>
<dbReference type="EMBL" id="CP023434">
    <property type="protein sequence ID" value="AXY25248.1"/>
    <property type="molecule type" value="Genomic_DNA"/>
</dbReference>